<keyword evidence="3" id="KW-0032">Aminotransferase</keyword>
<dbReference type="InterPro" id="IPR015422">
    <property type="entry name" value="PyrdxlP-dep_Trfase_small"/>
</dbReference>
<dbReference type="PANTHER" id="PTHR43586:SF8">
    <property type="entry name" value="CYSTEINE DESULFURASE 1, CHLOROPLASTIC"/>
    <property type="match status" value="1"/>
</dbReference>
<keyword evidence="3" id="KW-0808">Transferase</keyword>
<keyword evidence="4" id="KW-1185">Reference proteome</keyword>
<dbReference type="InterPro" id="IPR015421">
    <property type="entry name" value="PyrdxlP-dep_Trfase_major"/>
</dbReference>
<dbReference type="Gene3D" id="3.40.640.10">
    <property type="entry name" value="Type I PLP-dependent aspartate aminotransferase-like (Major domain)"/>
    <property type="match status" value="1"/>
</dbReference>
<evidence type="ECO:0000313" key="3">
    <source>
        <dbReference type="EMBL" id="EEV17623.1"/>
    </source>
</evidence>
<dbReference type="InterPro" id="IPR000192">
    <property type="entry name" value="Aminotrans_V_dom"/>
</dbReference>
<dbReference type="Gene3D" id="3.90.1150.10">
    <property type="entry name" value="Aspartate Aminotransferase, domain 1"/>
    <property type="match status" value="1"/>
</dbReference>
<dbReference type="PANTHER" id="PTHR43586">
    <property type="entry name" value="CYSTEINE DESULFURASE"/>
    <property type="match status" value="1"/>
</dbReference>
<keyword evidence="1" id="KW-0663">Pyridoxal phosphate</keyword>
<dbReference type="STRING" id="824.CGRAC_1879"/>
<dbReference type="AlphaFoldDB" id="C8PHK9"/>
<feature type="domain" description="Aminotransferase class V" evidence="2">
    <location>
        <begin position="26"/>
        <end position="419"/>
    </location>
</feature>
<organism evidence="3 4">
    <name type="scientific">Campylobacter gracilis RM3268</name>
    <dbReference type="NCBI Taxonomy" id="553220"/>
    <lineage>
        <taxon>Bacteria</taxon>
        <taxon>Pseudomonadati</taxon>
        <taxon>Campylobacterota</taxon>
        <taxon>Epsilonproteobacteria</taxon>
        <taxon>Campylobacterales</taxon>
        <taxon>Campylobacteraceae</taxon>
        <taxon>Campylobacter</taxon>
    </lineage>
</organism>
<name>C8PHK9_9BACT</name>
<gene>
    <name evidence="3" type="ORF">CAMGR0001_0455</name>
</gene>
<dbReference type="Proteomes" id="UP000005709">
    <property type="component" value="Unassembled WGS sequence"/>
</dbReference>
<sequence>MQKFWSHALDFETIKENIILKEGVKYFDFAASGLAYRPIEAEIERVLATYANVHSAGGESAEITSDYYENARAKIKELLGCEERYYLISCGFGATAAIKKLWEILGIYLPPATRDRLGLRRESIKELPLFIISPFEHHSVEISLRQGLCEVVRVPLDGSGLMDFARLGEILSANKGREIYGVLTAASNATGLKIDYKRAYLMLKAHGGRLFVDASALIAHENVDLGFCDGMFFGAHKLLGGVGASGILAVRKELLRGEEPTFAGGGTIKYADALTQRFIIDKERLEEAGTPGIIALVRAYLALKLRKSAGLEAIKSREEAICRRFISEISKIHEIKIYGNLTAPRVPIFAFNMKGLGADALAGVLGQKFEIQTRAGCDCAAPYGFDLLGLQPDIEMSRKPAWVRASFLFIHDESDVDFLAEALRQIAQIRDKITFVAGKYRCGSVN</sequence>
<accession>C8PHK9</accession>
<comment type="caution">
    <text evidence="3">The sequence shown here is derived from an EMBL/GenBank/DDBJ whole genome shotgun (WGS) entry which is preliminary data.</text>
</comment>
<dbReference type="EMBL" id="ACYG01000024">
    <property type="protein sequence ID" value="EEV17623.1"/>
    <property type="molecule type" value="Genomic_DNA"/>
</dbReference>
<dbReference type="RefSeq" id="WP_005871156.1">
    <property type="nucleotide sequence ID" value="NZ_ACYG01000024.1"/>
</dbReference>
<dbReference type="InterPro" id="IPR015424">
    <property type="entry name" value="PyrdxlP-dep_Trfase"/>
</dbReference>
<dbReference type="eggNOG" id="COG0520">
    <property type="taxonomic scope" value="Bacteria"/>
</dbReference>
<evidence type="ECO:0000313" key="4">
    <source>
        <dbReference type="Proteomes" id="UP000005709"/>
    </source>
</evidence>
<proteinExistence type="predicted"/>
<evidence type="ECO:0000256" key="1">
    <source>
        <dbReference type="ARBA" id="ARBA00022898"/>
    </source>
</evidence>
<protein>
    <submittedName>
        <fullName evidence="3">Aminotransferase, class V</fullName>
    </submittedName>
</protein>
<evidence type="ECO:0000259" key="2">
    <source>
        <dbReference type="Pfam" id="PF00266"/>
    </source>
</evidence>
<dbReference type="Pfam" id="PF00266">
    <property type="entry name" value="Aminotran_5"/>
    <property type="match status" value="1"/>
</dbReference>
<dbReference type="GO" id="GO:0008483">
    <property type="term" value="F:transaminase activity"/>
    <property type="evidence" value="ECO:0007669"/>
    <property type="project" value="UniProtKB-KW"/>
</dbReference>
<reference evidence="3 4" key="1">
    <citation type="submission" date="2009-07" db="EMBL/GenBank/DDBJ databases">
        <authorList>
            <person name="Madupu R."/>
            <person name="Sebastian Y."/>
            <person name="Durkin A.S."/>
            <person name="Torralba M."/>
            <person name="Methe B."/>
            <person name="Sutton G.G."/>
            <person name="Strausberg R.L."/>
            <person name="Nelson K.E."/>
        </authorList>
    </citation>
    <scope>NUCLEOTIDE SEQUENCE [LARGE SCALE GENOMIC DNA]</scope>
    <source>
        <strain evidence="3 4">RM3268</strain>
    </source>
</reference>
<dbReference type="SUPFAM" id="SSF53383">
    <property type="entry name" value="PLP-dependent transferases"/>
    <property type="match status" value="1"/>
</dbReference>